<dbReference type="EMBL" id="CALNXI010000029">
    <property type="protein sequence ID" value="CAH3015792.1"/>
    <property type="molecule type" value="Genomic_DNA"/>
</dbReference>
<comment type="caution">
    <text evidence="3">The sequence shown here is derived from an EMBL/GenBank/DDBJ whole genome shotgun (WGS) entry which is preliminary data.</text>
</comment>
<dbReference type="Proteomes" id="UP001159427">
    <property type="component" value="Unassembled WGS sequence"/>
</dbReference>
<evidence type="ECO:0000313" key="3">
    <source>
        <dbReference type="EMBL" id="CAH3015792.1"/>
    </source>
</evidence>
<organism evidence="3 4">
    <name type="scientific">Porites evermanni</name>
    <dbReference type="NCBI Taxonomy" id="104178"/>
    <lineage>
        <taxon>Eukaryota</taxon>
        <taxon>Metazoa</taxon>
        <taxon>Cnidaria</taxon>
        <taxon>Anthozoa</taxon>
        <taxon>Hexacorallia</taxon>
        <taxon>Scleractinia</taxon>
        <taxon>Fungiina</taxon>
        <taxon>Poritidae</taxon>
        <taxon>Porites</taxon>
    </lineage>
</organism>
<feature type="signal peptide" evidence="1">
    <location>
        <begin position="1"/>
        <end position="21"/>
    </location>
</feature>
<name>A0ABN8LJH8_9CNID</name>
<dbReference type="PROSITE" id="PS50184">
    <property type="entry name" value="VWFC_2"/>
    <property type="match status" value="1"/>
</dbReference>
<proteinExistence type="predicted"/>
<reference evidence="3 4" key="1">
    <citation type="submission" date="2022-05" db="EMBL/GenBank/DDBJ databases">
        <authorList>
            <consortium name="Genoscope - CEA"/>
            <person name="William W."/>
        </authorList>
    </citation>
    <scope>NUCLEOTIDE SEQUENCE [LARGE SCALE GENOMIC DNA]</scope>
</reference>
<gene>
    <name evidence="3" type="ORF">PEVE_00021694</name>
</gene>
<feature type="chain" id="PRO_5047277783" description="VWFC domain-containing protein" evidence="1">
    <location>
        <begin position="22"/>
        <end position="306"/>
    </location>
</feature>
<evidence type="ECO:0000256" key="1">
    <source>
        <dbReference type="SAM" id="SignalP"/>
    </source>
</evidence>
<sequence>MTVISFVGAVLLVACTVSISSFGSVKVERVLDDHSLIPKREVPVGFVEIGCYRLKTIKNREGLGTYTSKDISIVMENCNKKAEQKGHHFFGIKRKKGNNKYMCVTGEIKNAKRAKRCNKKIGGIFSVFMYYNKKTDIPSQPCKFGNKSYSEGQHMDRYQPTDNICEACKCSQGKFDCKTKWYCDTDLKACDEYHFPDGSCCPECKLPSCGERKPGESWYIPGETWPTNLEDCEYCQCKPGDIRDCEKILMCLRPKCQNPVIPEGECCPACQADHKGWITDPLVLERHEATHYMGHRINAIRYITYL</sequence>
<dbReference type="Pfam" id="PF23334">
    <property type="entry name" value="VWC2L_2nd"/>
    <property type="match status" value="1"/>
</dbReference>
<feature type="domain" description="VWFC" evidence="2">
    <location>
        <begin position="207"/>
        <end position="271"/>
    </location>
</feature>
<keyword evidence="1" id="KW-0732">Signal</keyword>
<dbReference type="InterPro" id="IPR001007">
    <property type="entry name" value="VWF_dom"/>
</dbReference>
<keyword evidence="4" id="KW-1185">Reference proteome</keyword>
<evidence type="ECO:0000259" key="2">
    <source>
        <dbReference type="PROSITE" id="PS50184"/>
    </source>
</evidence>
<accession>A0ABN8LJH8</accession>
<protein>
    <recommendedName>
        <fullName evidence="2">VWFC domain-containing protein</fullName>
    </recommendedName>
</protein>
<dbReference type="SUPFAM" id="SSF57603">
    <property type="entry name" value="FnI-like domain"/>
    <property type="match status" value="1"/>
</dbReference>
<evidence type="ECO:0000313" key="4">
    <source>
        <dbReference type="Proteomes" id="UP001159427"/>
    </source>
</evidence>